<dbReference type="EMBL" id="JBHLWA010000040">
    <property type="protein sequence ID" value="MFC0323704.1"/>
    <property type="molecule type" value="Genomic_DNA"/>
</dbReference>
<protein>
    <submittedName>
        <fullName evidence="1">Uncharacterized protein</fullName>
    </submittedName>
</protein>
<evidence type="ECO:0000313" key="2">
    <source>
        <dbReference type="Proteomes" id="UP001589769"/>
    </source>
</evidence>
<keyword evidence="2" id="KW-1185">Reference proteome</keyword>
<name>A0ABV6HXU9_9PAST</name>
<sequence>MGIAMGISLLGNNSNVGQDVGLAGIGSFVGSKIKYPILGNYISETIQKYPSLLEKYFDEKKEDK</sequence>
<reference evidence="1 2" key="1">
    <citation type="submission" date="2024-09" db="EMBL/GenBank/DDBJ databases">
        <authorList>
            <person name="Sun Q."/>
            <person name="Mori K."/>
        </authorList>
    </citation>
    <scope>NUCLEOTIDE SEQUENCE [LARGE SCALE GENOMIC DNA]</scope>
    <source>
        <strain evidence="1 2">CCM 7538</strain>
    </source>
</reference>
<comment type="caution">
    <text evidence="1">The sequence shown here is derived from an EMBL/GenBank/DDBJ whole genome shotgun (WGS) entry which is preliminary data.</text>
</comment>
<accession>A0ABV6HXU9</accession>
<dbReference type="RefSeq" id="WP_382375495.1">
    <property type="nucleotide sequence ID" value="NZ_JBHLWA010000040.1"/>
</dbReference>
<gene>
    <name evidence="1" type="ORF">ACFFHT_09095</name>
</gene>
<proteinExistence type="predicted"/>
<dbReference type="Proteomes" id="UP001589769">
    <property type="component" value="Unassembled WGS sequence"/>
</dbReference>
<evidence type="ECO:0000313" key="1">
    <source>
        <dbReference type="EMBL" id="MFC0323704.1"/>
    </source>
</evidence>
<organism evidence="1 2">
    <name type="scientific">Gallibacterium melopsittaci</name>
    <dbReference type="NCBI Taxonomy" id="516063"/>
    <lineage>
        <taxon>Bacteria</taxon>
        <taxon>Pseudomonadati</taxon>
        <taxon>Pseudomonadota</taxon>
        <taxon>Gammaproteobacteria</taxon>
        <taxon>Pasteurellales</taxon>
        <taxon>Pasteurellaceae</taxon>
        <taxon>Gallibacterium</taxon>
    </lineage>
</organism>